<gene>
    <name evidence="3" type="ORF">L873DRAFT_1678371</name>
</gene>
<keyword evidence="4" id="KW-1185">Reference proteome</keyword>
<evidence type="ECO:0000256" key="1">
    <source>
        <dbReference type="SAM" id="MobiDB-lite"/>
    </source>
</evidence>
<accession>A0A3N4JYA0</accession>
<evidence type="ECO:0000313" key="4">
    <source>
        <dbReference type="Proteomes" id="UP000276215"/>
    </source>
</evidence>
<evidence type="ECO:0000259" key="2">
    <source>
        <dbReference type="Pfam" id="PF20222"/>
    </source>
</evidence>
<sequence length="135" mass="14710">MDKNKVDFKVLVRPGPDYHQKPDPGPAPPIPRGNMDPASRDPIRLWIGLDGTAVEGMWLKVLTAVVSTITSRPGIPNSEIASVLFPCASPVELDDILAWLVERGCVERKGEGVNAGNWTHEGYFLAFKGLDYLAA</sequence>
<dbReference type="Proteomes" id="UP000276215">
    <property type="component" value="Unassembled WGS sequence"/>
</dbReference>
<proteinExistence type="predicted"/>
<protein>
    <recommendedName>
        <fullName evidence="2">Transcription factor tau subunit sfc3/Tfc3 C-terminal domain-containing protein</fullName>
    </recommendedName>
</protein>
<organism evidence="3 4">
    <name type="scientific">Choiromyces venosus 120613-1</name>
    <dbReference type="NCBI Taxonomy" id="1336337"/>
    <lineage>
        <taxon>Eukaryota</taxon>
        <taxon>Fungi</taxon>
        <taxon>Dikarya</taxon>
        <taxon>Ascomycota</taxon>
        <taxon>Pezizomycotina</taxon>
        <taxon>Pezizomycetes</taxon>
        <taxon>Pezizales</taxon>
        <taxon>Tuberaceae</taxon>
        <taxon>Choiromyces</taxon>
    </lineage>
</organism>
<dbReference type="GO" id="GO:0006384">
    <property type="term" value="P:transcription initiation at RNA polymerase III promoter"/>
    <property type="evidence" value="ECO:0007669"/>
    <property type="project" value="InterPro"/>
</dbReference>
<dbReference type="STRING" id="1336337.A0A3N4JYA0"/>
<dbReference type="GO" id="GO:0003677">
    <property type="term" value="F:DNA binding"/>
    <property type="evidence" value="ECO:0007669"/>
    <property type="project" value="InterPro"/>
</dbReference>
<dbReference type="PANTHER" id="PTHR15180:SF1">
    <property type="entry name" value="GENERAL TRANSCRIPTION FACTOR 3C POLYPEPTIDE 1"/>
    <property type="match status" value="1"/>
</dbReference>
<dbReference type="InterPro" id="IPR046488">
    <property type="entry name" value="Sfc3/Tfc3_C"/>
</dbReference>
<feature type="compositionally biased region" description="Basic and acidic residues" evidence="1">
    <location>
        <begin position="12"/>
        <end position="22"/>
    </location>
</feature>
<dbReference type="Pfam" id="PF20222">
    <property type="entry name" value="DUF6581"/>
    <property type="match status" value="1"/>
</dbReference>
<reference evidence="3 4" key="1">
    <citation type="journal article" date="2018" name="Nat. Ecol. Evol.">
        <title>Pezizomycetes genomes reveal the molecular basis of ectomycorrhizal truffle lifestyle.</title>
        <authorList>
            <person name="Murat C."/>
            <person name="Payen T."/>
            <person name="Noel B."/>
            <person name="Kuo A."/>
            <person name="Morin E."/>
            <person name="Chen J."/>
            <person name="Kohler A."/>
            <person name="Krizsan K."/>
            <person name="Balestrini R."/>
            <person name="Da Silva C."/>
            <person name="Montanini B."/>
            <person name="Hainaut M."/>
            <person name="Levati E."/>
            <person name="Barry K.W."/>
            <person name="Belfiori B."/>
            <person name="Cichocki N."/>
            <person name="Clum A."/>
            <person name="Dockter R.B."/>
            <person name="Fauchery L."/>
            <person name="Guy J."/>
            <person name="Iotti M."/>
            <person name="Le Tacon F."/>
            <person name="Lindquist E.A."/>
            <person name="Lipzen A."/>
            <person name="Malagnac F."/>
            <person name="Mello A."/>
            <person name="Molinier V."/>
            <person name="Miyauchi S."/>
            <person name="Poulain J."/>
            <person name="Riccioni C."/>
            <person name="Rubini A."/>
            <person name="Sitrit Y."/>
            <person name="Splivallo R."/>
            <person name="Traeger S."/>
            <person name="Wang M."/>
            <person name="Zifcakova L."/>
            <person name="Wipf D."/>
            <person name="Zambonelli A."/>
            <person name="Paolocci F."/>
            <person name="Nowrousian M."/>
            <person name="Ottonello S."/>
            <person name="Baldrian P."/>
            <person name="Spatafora J.W."/>
            <person name="Henrissat B."/>
            <person name="Nagy L.G."/>
            <person name="Aury J.M."/>
            <person name="Wincker P."/>
            <person name="Grigoriev I.V."/>
            <person name="Bonfante P."/>
            <person name="Martin F.M."/>
        </authorList>
    </citation>
    <scope>NUCLEOTIDE SEQUENCE [LARGE SCALE GENOMIC DNA]</scope>
    <source>
        <strain evidence="3 4">120613-1</strain>
    </source>
</reference>
<name>A0A3N4JYA0_9PEZI</name>
<dbReference type="InterPro" id="IPR044210">
    <property type="entry name" value="Tfc3-like"/>
</dbReference>
<feature type="domain" description="Transcription factor tau subunit sfc3/Tfc3 C-terminal" evidence="2">
    <location>
        <begin position="1"/>
        <end position="81"/>
    </location>
</feature>
<feature type="region of interest" description="Disordered" evidence="1">
    <location>
        <begin position="12"/>
        <end position="37"/>
    </location>
</feature>
<evidence type="ECO:0000313" key="3">
    <source>
        <dbReference type="EMBL" id="RPB01091.1"/>
    </source>
</evidence>
<dbReference type="PANTHER" id="PTHR15180">
    <property type="entry name" value="GENERAL TRANSCRIPTION FACTOR 3C POLYPEPTIDE 1"/>
    <property type="match status" value="1"/>
</dbReference>
<dbReference type="AlphaFoldDB" id="A0A3N4JYA0"/>
<dbReference type="EMBL" id="ML120376">
    <property type="protein sequence ID" value="RPB01091.1"/>
    <property type="molecule type" value="Genomic_DNA"/>
</dbReference>
<dbReference type="GO" id="GO:0042791">
    <property type="term" value="P:5S class rRNA transcription by RNA polymerase III"/>
    <property type="evidence" value="ECO:0007669"/>
    <property type="project" value="TreeGrafter"/>
</dbReference>
<dbReference type="GO" id="GO:0000127">
    <property type="term" value="C:transcription factor TFIIIC complex"/>
    <property type="evidence" value="ECO:0007669"/>
    <property type="project" value="InterPro"/>
</dbReference>